<dbReference type="Pfam" id="PF13843">
    <property type="entry name" value="DDE_Tnp_1_7"/>
    <property type="match status" value="1"/>
</dbReference>
<dbReference type="PANTHER" id="PTHR46599">
    <property type="entry name" value="PIGGYBAC TRANSPOSABLE ELEMENT-DERIVED PROTEIN 4"/>
    <property type="match status" value="1"/>
</dbReference>
<feature type="compositionally biased region" description="Polar residues" evidence="1">
    <location>
        <begin position="209"/>
        <end position="222"/>
    </location>
</feature>
<protein>
    <recommendedName>
        <fullName evidence="2">PiggyBac transposable element-derived protein domain-containing protein</fullName>
    </recommendedName>
</protein>
<evidence type="ECO:0000313" key="4">
    <source>
        <dbReference type="Proteomes" id="UP001176940"/>
    </source>
</evidence>
<sequence length="700" mass="79513">MLSAEPFRCARADNELRLARDAKRNKKVCWGYVKSKRKVKDAIGFLQDGNYEMVRKDVEKAELLNSYFASVCSQKENLTSTDFHCPIKGIEESRISISIKIVRKPKFKSPGQDELHPRVLKEIAEEIFEPLSIIFENSWRTGEVPEDWRRANVVPIFKNGRRWTQGTIGRDTDSPPPRSRRTRNRPQPREEEPEPREEESEAGGEDPQPSVSNPQPSASHAQPSTSTPTWTPVPENFAPRIPDFIPQSGIQCETANLREIDFFKVYFSESIVSLMVEQTNLYALQFFAQNPVSSFSAWSPVDSAEMLKNWGLVLHMGIVKKPELRQYWSTDILYQTPIYGMVMIRKRFEAIHKFLHFRDNTDILPCDDPNFDRLFKIRPVIEHFSNKFAEVYIPQREICVDESLIHFKGRLQFRQYLASKRARYGIKLYKICESTSGYTLSFRVYQGKDTRIQPPECPPALGVSGKIVWDLVHPLLDKGYHLYVDNFYTSIPLFQSLSARATVACGTVRRNQRGLPLSLIEQVLPKGESRAQCSGNMLVVKFKDKRDVFFLTTIHGPGTTATTVRGTTAQVHKPDCALGYNKHMGGVDLSDQVLQPYSAMRKTKVWYKKLAVHIVQMALYNAYVLSRCAGQTNNTFLQFQEAVIKALMFGDEEGAGPSTAGTQGSRMVPGQHFPDHFDYIKNLTGPESVGIGGDYDGVNG</sequence>
<dbReference type="PANTHER" id="PTHR46599:SF3">
    <property type="entry name" value="PIGGYBAC TRANSPOSABLE ELEMENT-DERIVED PROTEIN 4"/>
    <property type="match status" value="1"/>
</dbReference>
<organism evidence="3 4">
    <name type="scientific">Ranitomeya imitator</name>
    <name type="common">mimic poison frog</name>
    <dbReference type="NCBI Taxonomy" id="111125"/>
    <lineage>
        <taxon>Eukaryota</taxon>
        <taxon>Metazoa</taxon>
        <taxon>Chordata</taxon>
        <taxon>Craniata</taxon>
        <taxon>Vertebrata</taxon>
        <taxon>Euteleostomi</taxon>
        <taxon>Amphibia</taxon>
        <taxon>Batrachia</taxon>
        <taxon>Anura</taxon>
        <taxon>Neobatrachia</taxon>
        <taxon>Hyloidea</taxon>
        <taxon>Dendrobatidae</taxon>
        <taxon>Dendrobatinae</taxon>
        <taxon>Ranitomeya</taxon>
    </lineage>
</organism>
<feature type="compositionally biased region" description="Low complexity" evidence="1">
    <location>
        <begin position="223"/>
        <end position="234"/>
    </location>
</feature>
<accession>A0ABN9LNI2</accession>
<feature type="region of interest" description="Disordered" evidence="1">
    <location>
        <begin position="162"/>
        <end position="244"/>
    </location>
</feature>
<evidence type="ECO:0000256" key="1">
    <source>
        <dbReference type="SAM" id="MobiDB-lite"/>
    </source>
</evidence>
<dbReference type="InterPro" id="IPR029526">
    <property type="entry name" value="PGBD"/>
</dbReference>
<gene>
    <name evidence="3" type="ORF">RIMI_LOCUS11340504</name>
</gene>
<dbReference type="Proteomes" id="UP001176940">
    <property type="component" value="Unassembled WGS sequence"/>
</dbReference>
<evidence type="ECO:0000313" key="3">
    <source>
        <dbReference type="EMBL" id="CAJ0946553.1"/>
    </source>
</evidence>
<name>A0ABN9LNI2_9NEOB</name>
<feature type="compositionally biased region" description="Acidic residues" evidence="1">
    <location>
        <begin position="191"/>
        <end position="204"/>
    </location>
</feature>
<feature type="domain" description="PiggyBac transposable element-derived protein" evidence="2">
    <location>
        <begin position="260"/>
        <end position="623"/>
    </location>
</feature>
<reference evidence="3" key="1">
    <citation type="submission" date="2023-07" db="EMBL/GenBank/DDBJ databases">
        <authorList>
            <person name="Stuckert A."/>
        </authorList>
    </citation>
    <scope>NUCLEOTIDE SEQUENCE</scope>
</reference>
<proteinExistence type="predicted"/>
<dbReference type="EMBL" id="CAUEEQ010025535">
    <property type="protein sequence ID" value="CAJ0946553.1"/>
    <property type="molecule type" value="Genomic_DNA"/>
</dbReference>
<evidence type="ECO:0000259" key="2">
    <source>
        <dbReference type="Pfam" id="PF13843"/>
    </source>
</evidence>
<comment type="caution">
    <text evidence="3">The sequence shown here is derived from an EMBL/GenBank/DDBJ whole genome shotgun (WGS) entry which is preliminary data.</text>
</comment>
<keyword evidence="4" id="KW-1185">Reference proteome</keyword>